<sequence>MGTATMPNYIISMKAARDACDAVVARITPKKLINDSSPVSIKSPWQPESAGKDLSELLQKAPVLGLP</sequence>
<dbReference type="EMBL" id="BRYB01003367">
    <property type="protein sequence ID" value="GMI35414.1"/>
    <property type="molecule type" value="Genomic_DNA"/>
</dbReference>
<evidence type="ECO:0000313" key="1">
    <source>
        <dbReference type="EMBL" id="GMI35414.1"/>
    </source>
</evidence>
<proteinExistence type="predicted"/>
<organism evidence="1 2">
    <name type="scientific">Tetraparma gracilis</name>
    <dbReference type="NCBI Taxonomy" id="2962635"/>
    <lineage>
        <taxon>Eukaryota</taxon>
        <taxon>Sar</taxon>
        <taxon>Stramenopiles</taxon>
        <taxon>Ochrophyta</taxon>
        <taxon>Bolidophyceae</taxon>
        <taxon>Parmales</taxon>
        <taxon>Triparmaceae</taxon>
        <taxon>Tetraparma</taxon>
    </lineage>
</organism>
<accession>A0ABQ6MX27</accession>
<comment type="caution">
    <text evidence="1">The sequence shown here is derived from an EMBL/GenBank/DDBJ whole genome shotgun (WGS) entry which is preliminary data.</text>
</comment>
<dbReference type="Proteomes" id="UP001165060">
    <property type="component" value="Unassembled WGS sequence"/>
</dbReference>
<reference evidence="1 2" key="1">
    <citation type="journal article" date="2023" name="Commun. Biol.">
        <title>Genome analysis of Parmales, the sister group of diatoms, reveals the evolutionary specialization of diatoms from phago-mixotrophs to photoautotrophs.</title>
        <authorList>
            <person name="Ban H."/>
            <person name="Sato S."/>
            <person name="Yoshikawa S."/>
            <person name="Yamada K."/>
            <person name="Nakamura Y."/>
            <person name="Ichinomiya M."/>
            <person name="Sato N."/>
            <person name="Blanc-Mathieu R."/>
            <person name="Endo H."/>
            <person name="Kuwata A."/>
            <person name="Ogata H."/>
        </authorList>
    </citation>
    <scope>NUCLEOTIDE SEQUENCE [LARGE SCALE GENOMIC DNA]</scope>
</reference>
<protein>
    <submittedName>
        <fullName evidence="1">Uncharacterized protein</fullName>
    </submittedName>
</protein>
<name>A0ABQ6MX27_9STRA</name>
<keyword evidence="2" id="KW-1185">Reference proteome</keyword>
<gene>
    <name evidence="1" type="ORF">TeGR_g11272</name>
</gene>
<evidence type="ECO:0000313" key="2">
    <source>
        <dbReference type="Proteomes" id="UP001165060"/>
    </source>
</evidence>